<keyword evidence="1" id="KW-1185">Reference proteome</keyword>
<dbReference type="RefSeq" id="XP_075106798.1">
    <property type="nucleotide sequence ID" value="XM_075250697.1"/>
</dbReference>
<sequence length="424" mass="49670">MYDREKEFLKNELAAIPSRVCLTSDMWTSVASNGYMCLTAHYVDLNWILQKRVLIFRHVAPPHSGSVLGTFLIEFIKEWDIEKKIFTLTLDNDSCNRGVVDILKEHLSLRRSLVCDGKFFHVRCGNHILNLIVKAGLEKADASVIKIREGVKHIKHSEGRILKFVECIKNLGLPCSKKLRQDMTIRWNSTFQMLESALLYQQAYIQYKLVDTDFKYALSEEEWKRVETIAKFLKPFYDITTLFSGSKYPTANLYLPNVWKIQMLLEEERNSSDLVMNEMATLMLRKFKKYWRSYSKILSLAIVLDPRYKMKFVKFCFSKIDPATTDAKVKIVEDHLQLLFKEYLVPSISISLMEEHAYDRCTNEARDKLEEFDVFENQESGRGKTQLDLYMEEPNLDRKANPDLDVLAFWKENRLRFPELSLMA</sequence>
<organism evidence="1 2">
    <name type="scientific">Nicotiana tabacum</name>
    <name type="common">Common tobacco</name>
    <dbReference type="NCBI Taxonomy" id="4097"/>
    <lineage>
        <taxon>Eukaryota</taxon>
        <taxon>Viridiplantae</taxon>
        <taxon>Streptophyta</taxon>
        <taxon>Embryophyta</taxon>
        <taxon>Tracheophyta</taxon>
        <taxon>Spermatophyta</taxon>
        <taxon>Magnoliopsida</taxon>
        <taxon>eudicotyledons</taxon>
        <taxon>Gunneridae</taxon>
        <taxon>Pentapetalae</taxon>
        <taxon>asterids</taxon>
        <taxon>lamiids</taxon>
        <taxon>Solanales</taxon>
        <taxon>Solanaceae</taxon>
        <taxon>Nicotianoideae</taxon>
        <taxon>Nicotianeae</taxon>
        <taxon>Nicotiana</taxon>
    </lineage>
</organism>
<accession>A0AC58UBD2</accession>
<gene>
    <name evidence="2" type="primary">LOC107823723</name>
</gene>
<dbReference type="Proteomes" id="UP000790787">
    <property type="component" value="Chromosome 1"/>
</dbReference>
<protein>
    <submittedName>
        <fullName evidence="2">Zinc finger BED domain-containing protein RICESLEEPER 2-like</fullName>
    </submittedName>
</protein>
<proteinExistence type="predicted"/>
<reference evidence="1" key="1">
    <citation type="journal article" date="2014" name="Nat. Commun.">
        <title>The tobacco genome sequence and its comparison with those of tomato and potato.</title>
        <authorList>
            <person name="Sierro N."/>
            <person name="Battey J.N."/>
            <person name="Ouadi S."/>
            <person name="Bakaher N."/>
            <person name="Bovet L."/>
            <person name="Willig A."/>
            <person name="Goepfert S."/>
            <person name="Peitsch M.C."/>
            <person name="Ivanov N.V."/>
        </authorList>
    </citation>
    <scope>NUCLEOTIDE SEQUENCE [LARGE SCALE GENOMIC DNA]</scope>
</reference>
<evidence type="ECO:0000313" key="2">
    <source>
        <dbReference type="RefSeq" id="XP_075106798.1"/>
    </source>
</evidence>
<evidence type="ECO:0000313" key="1">
    <source>
        <dbReference type="Proteomes" id="UP000790787"/>
    </source>
</evidence>
<reference evidence="2" key="2">
    <citation type="submission" date="2025-08" db="UniProtKB">
        <authorList>
            <consortium name="RefSeq"/>
        </authorList>
    </citation>
    <scope>IDENTIFICATION</scope>
    <source>
        <tissue evidence="2">Leaf</tissue>
    </source>
</reference>
<name>A0AC58UBD2_TOBAC</name>